<accession>A0A7W7ZG91</accession>
<dbReference type="EMBL" id="JACHIP010000005">
    <property type="protein sequence ID" value="MBB5059292.1"/>
    <property type="molecule type" value="Genomic_DNA"/>
</dbReference>
<evidence type="ECO:0000313" key="3">
    <source>
        <dbReference type="Proteomes" id="UP000540989"/>
    </source>
</evidence>
<keyword evidence="3" id="KW-1185">Reference proteome</keyword>
<sequence>MRLDDRLKSFLVVALALAFSVAFSAPAQVLDKYDVQLHGYATQGFLYSTQNNIYTTDSSDVSPRWTDAVVNIGAIPSAKIRVGAQVRYFLFGNYSNGVSLDWAQVDYRVNQHFGVRAGKVKTPSSLYNEVQDIDPAYIWSLLPPSVYPVSSRNSFLSHVGGVAYGNVQVGDGLGKLEYRAWGGRQKIGPSDGIFVIYRELGLDLPEGLRGGYFGGTLRWKTPISGLLVGAADTWKSDWQSKVVLINAALTGKETVRAFNLPNYFLSYSHGKFEAAAECTRVHPVILDAFPGLSPITIRVDTRAWYVLGSYKVTKKLGTGLYFSEQVDHAALLGNPARFSKDWALAARYDFNQYLYLKAEQHFIDGTAIVYDTELNPRGLKPDTRLTILKIGVSF</sequence>
<feature type="signal peptide" evidence="1">
    <location>
        <begin position="1"/>
        <end position="24"/>
    </location>
</feature>
<dbReference type="SUPFAM" id="SSF56935">
    <property type="entry name" value="Porins"/>
    <property type="match status" value="1"/>
</dbReference>
<protein>
    <recommendedName>
        <fullName evidence="4">Porin</fullName>
    </recommendedName>
</protein>
<reference evidence="2 3" key="1">
    <citation type="submission" date="2020-08" db="EMBL/GenBank/DDBJ databases">
        <title>Genomic Encyclopedia of Type Strains, Phase IV (KMG-V): Genome sequencing to study the core and pangenomes of soil and plant-associated prokaryotes.</title>
        <authorList>
            <person name="Whitman W."/>
        </authorList>
    </citation>
    <scope>NUCLEOTIDE SEQUENCE [LARGE SCALE GENOMIC DNA]</scope>
    <source>
        <strain evidence="2 3">M8UP14</strain>
    </source>
</reference>
<dbReference type="Proteomes" id="UP000540989">
    <property type="component" value="Unassembled WGS sequence"/>
</dbReference>
<keyword evidence="1" id="KW-0732">Signal</keyword>
<organism evidence="2 3">
    <name type="scientific">Granulicella aggregans</name>
    <dbReference type="NCBI Taxonomy" id="474949"/>
    <lineage>
        <taxon>Bacteria</taxon>
        <taxon>Pseudomonadati</taxon>
        <taxon>Acidobacteriota</taxon>
        <taxon>Terriglobia</taxon>
        <taxon>Terriglobales</taxon>
        <taxon>Acidobacteriaceae</taxon>
        <taxon>Granulicella</taxon>
    </lineage>
</organism>
<gene>
    <name evidence="2" type="ORF">HDF16_004015</name>
</gene>
<feature type="chain" id="PRO_5030540443" description="Porin" evidence="1">
    <location>
        <begin position="25"/>
        <end position="394"/>
    </location>
</feature>
<evidence type="ECO:0000313" key="2">
    <source>
        <dbReference type="EMBL" id="MBB5059292.1"/>
    </source>
</evidence>
<evidence type="ECO:0008006" key="4">
    <source>
        <dbReference type="Google" id="ProtNLM"/>
    </source>
</evidence>
<name>A0A7W7ZG91_9BACT</name>
<evidence type="ECO:0000256" key="1">
    <source>
        <dbReference type="SAM" id="SignalP"/>
    </source>
</evidence>
<dbReference type="RefSeq" id="WP_184220485.1">
    <property type="nucleotide sequence ID" value="NZ_JACHIP010000005.1"/>
</dbReference>
<proteinExistence type="predicted"/>
<dbReference type="AlphaFoldDB" id="A0A7W7ZG91"/>
<comment type="caution">
    <text evidence="2">The sequence shown here is derived from an EMBL/GenBank/DDBJ whole genome shotgun (WGS) entry which is preliminary data.</text>
</comment>